<name>A0A0F4GD95_9PEZI</name>
<organism evidence="2 3">
    <name type="scientific">Zymoseptoria brevis</name>
    <dbReference type="NCBI Taxonomy" id="1047168"/>
    <lineage>
        <taxon>Eukaryota</taxon>
        <taxon>Fungi</taxon>
        <taxon>Dikarya</taxon>
        <taxon>Ascomycota</taxon>
        <taxon>Pezizomycotina</taxon>
        <taxon>Dothideomycetes</taxon>
        <taxon>Dothideomycetidae</taxon>
        <taxon>Mycosphaerellales</taxon>
        <taxon>Mycosphaerellaceae</taxon>
        <taxon>Zymoseptoria</taxon>
    </lineage>
</organism>
<feature type="region of interest" description="Disordered" evidence="1">
    <location>
        <begin position="1"/>
        <end position="21"/>
    </location>
</feature>
<gene>
    <name evidence="2" type="ORF">TI39_contig4147g00003</name>
</gene>
<proteinExistence type="predicted"/>
<dbReference type="EMBL" id="LAFY01004106">
    <property type="protein sequence ID" value="KJX94952.1"/>
    <property type="molecule type" value="Genomic_DNA"/>
</dbReference>
<feature type="region of interest" description="Disordered" evidence="1">
    <location>
        <begin position="497"/>
        <end position="519"/>
    </location>
</feature>
<evidence type="ECO:0000313" key="2">
    <source>
        <dbReference type="EMBL" id="KJX94952.1"/>
    </source>
</evidence>
<evidence type="ECO:0000256" key="1">
    <source>
        <dbReference type="SAM" id="MobiDB-lite"/>
    </source>
</evidence>
<feature type="compositionally biased region" description="Pro residues" evidence="1">
    <location>
        <begin position="509"/>
        <end position="519"/>
    </location>
</feature>
<evidence type="ECO:0008006" key="4">
    <source>
        <dbReference type="Google" id="ProtNLM"/>
    </source>
</evidence>
<dbReference type="STRING" id="1047168.A0A0F4GD95"/>
<dbReference type="OrthoDB" id="5382953at2759"/>
<evidence type="ECO:0000313" key="3">
    <source>
        <dbReference type="Proteomes" id="UP000033647"/>
    </source>
</evidence>
<comment type="caution">
    <text evidence="2">The sequence shown here is derived from an EMBL/GenBank/DDBJ whole genome shotgun (WGS) entry which is preliminary data.</text>
</comment>
<protein>
    <recommendedName>
        <fullName evidence="4">DNA (cytosine-5)-methyltransferase 1 replication foci domain-containing protein</fullName>
    </recommendedName>
</protein>
<reference evidence="2 3" key="1">
    <citation type="submission" date="2015-03" db="EMBL/GenBank/DDBJ databases">
        <title>RNA-seq based gene annotation and comparative genomics of four Zymoseptoria species reveal species-specific pathogenicity related genes and transposable element activity.</title>
        <authorList>
            <person name="Grandaubert J."/>
            <person name="Bhattacharyya A."/>
            <person name="Stukenbrock E.H."/>
        </authorList>
    </citation>
    <scope>NUCLEOTIDE SEQUENCE [LARGE SCALE GENOMIC DNA]</scope>
    <source>
        <strain evidence="2 3">Zb18110</strain>
    </source>
</reference>
<dbReference type="Proteomes" id="UP000033647">
    <property type="component" value="Unassembled WGS sequence"/>
</dbReference>
<accession>A0A0F4GD95</accession>
<feature type="compositionally biased region" description="Basic residues" evidence="1">
    <location>
        <begin position="327"/>
        <end position="340"/>
    </location>
</feature>
<keyword evidence="3" id="KW-1185">Reference proteome</keyword>
<feature type="region of interest" description="Disordered" evidence="1">
    <location>
        <begin position="228"/>
        <end position="417"/>
    </location>
</feature>
<dbReference type="AlphaFoldDB" id="A0A0F4GD95"/>
<sequence>MAKPIPETHLLHPRDPSTSDGEWPEFELTNVFVSHPSSPSTPASLLTASVGHPLTVTGHLAPLDRNYAHLYLRSPLTKRTTIELTDVMTFSYGEDDAGYPVWAAGKAGWFRIRPGRGYRETFAEMERAVELWYFIADAYLEERKVGKGKKAVALPDYTAEELFAKFAGEVLEDEGDVEGARERFVEHRAFVMNCMLAGKEGLEWKRLPLWEFMKRKFPEEFEELKARRNGQVEKGKKKRQDYMDTTSSTTSMVKRKTARAKSGPNNAVEVINLDDSDTVPGEKVEKQAARPRTKNTRSQPDVIATPSKDSESDTDRHAFNKSGLRPRATKANKATLRKGKQPLLASEDDEEEGHDAPLSPAAEDPTSSPTAKRKASYPPTNRPHKRPHAATSDSDEGIEIPPSPLSLSEPSSANHIPDPLQEDTWLCALDGCTHKIFAASHPDSQRLIREHYALHAYDDDERVKLVKACSAPSLPANHLMERVRLLAKGEGFPGTFGGGQGVSRFPGTMPMPAPPVRRY</sequence>
<feature type="compositionally biased region" description="Basic and acidic residues" evidence="1">
    <location>
        <begin position="308"/>
        <end position="318"/>
    </location>
</feature>